<dbReference type="HAMAP" id="MF_01486">
    <property type="entry name" value="RecC"/>
    <property type="match status" value="1"/>
</dbReference>
<evidence type="ECO:0000259" key="11">
    <source>
        <dbReference type="Pfam" id="PF17946"/>
    </source>
</evidence>
<dbReference type="InterPro" id="IPR011335">
    <property type="entry name" value="Restrct_endonuc-II-like"/>
</dbReference>
<evidence type="ECO:0000256" key="10">
    <source>
        <dbReference type="HAMAP-Rule" id="MF_01486"/>
    </source>
</evidence>
<evidence type="ECO:0000256" key="6">
    <source>
        <dbReference type="ARBA" id="ARBA00022839"/>
    </source>
</evidence>
<keyword evidence="1 10" id="KW-0540">Nuclease</keyword>
<dbReference type="PIRSF" id="PIRSF000980">
    <property type="entry name" value="RecC"/>
    <property type="match status" value="1"/>
</dbReference>
<dbReference type="GO" id="GO:0000724">
    <property type="term" value="P:double-strand break repair via homologous recombination"/>
    <property type="evidence" value="ECO:0007669"/>
    <property type="project" value="UniProtKB-UniRule"/>
</dbReference>
<keyword evidence="13" id="KW-1185">Reference proteome</keyword>
<dbReference type="SUPFAM" id="SSF52980">
    <property type="entry name" value="Restriction endonuclease-like"/>
    <property type="match status" value="1"/>
</dbReference>
<comment type="subunit">
    <text evidence="10">Heterotrimer of RecB, RecC and RecD. All subunits contribute to DNA-binding.</text>
</comment>
<keyword evidence="2 10" id="KW-0547">Nucleotide-binding</keyword>
<dbReference type="SUPFAM" id="SSF52540">
    <property type="entry name" value="P-loop containing nucleoside triphosphate hydrolases"/>
    <property type="match status" value="2"/>
</dbReference>
<dbReference type="Proteomes" id="UP000019276">
    <property type="component" value="Unassembled WGS sequence"/>
</dbReference>
<dbReference type="Pfam" id="PF04257">
    <property type="entry name" value="Exonuc_V_gamma"/>
    <property type="match status" value="1"/>
</dbReference>
<dbReference type="InterPro" id="IPR013986">
    <property type="entry name" value="DExx_box_DNA_helicase_dom_sf"/>
</dbReference>
<organism evidence="12 13">
    <name type="scientific">Catenovulum agarivorans DS-2</name>
    <dbReference type="NCBI Taxonomy" id="1328313"/>
    <lineage>
        <taxon>Bacteria</taxon>
        <taxon>Pseudomonadati</taxon>
        <taxon>Pseudomonadota</taxon>
        <taxon>Gammaproteobacteria</taxon>
        <taxon>Alteromonadales</taxon>
        <taxon>Alteromonadaceae</taxon>
        <taxon>Catenovulum</taxon>
    </lineage>
</organism>
<keyword evidence="8 10" id="KW-0238">DNA-binding</keyword>
<keyword evidence="9 10" id="KW-0234">DNA repair</keyword>
<keyword evidence="3 10" id="KW-0227">DNA damage</keyword>
<dbReference type="STRING" id="1328313.DS2_03975"/>
<evidence type="ECO:0000256" key="5">
    <source>
        <dbReference type="ARBA" id="ARBA00022806"/>
    </source>
</evidence>
<evidence type="ECO:0000256" key="8">
    <source>
        <dbReference type="ARBA" id="ARBA00023125"/>
    </source>
</evidence>
<dbReference type="GO" id="GO:0009338">
    <property type="term" value="C:exodeoxyribonuclease V complex"/>
    <property type="evidence" value="ECO:0007669"/>
    <property type="project" value="InterPro"/>
</dbReference>
<dbReference type="Gene3D" id="1.10.10.160">
    <property type="match status" value="1"/>
</dbReference>
<comment type="function">
    <text evidence="10">A helicase/nuclease that prepares dsDNA breaks (DSB) for recombinational DNA repair. Binds to DSBs and unwinds DNA via a highly rapid and processive ATP-dependent bidirectional helicase activity. Unwinds dsDNA until it encounters a Chi (crossover hotspot instigator) sequence from the 3' direction. Cuts ssDNA a few nucleotides 3' to the Chi site. The properties and activities of the enzyme are changed at Chi. The Chi-altered holoenzyme produces a long 3'-ssDNA overhang and facilitates RecA-binding to the ssDNA for homologous DNA recombination and repair. Holoenzyme degrades any linearized DNA that is unable to undergo homologous recombination. In the holoenzyme this subunit recognizes the wild-type Chi sequence, and when added to isolated RecB increases its ATP-dependent helicase processivity.</text>
</comment>
<keyword evidence="4 10" id="KW-0378">Hydrolase</keyword>
<evidence type="ECO:0000256" key="4">
    <source>
        <dbReference type="ARBA" id="ARBA00022801"/>
    </source>
</evidence>
<dbReference type="GO" id="GO:0003677">
    <property type="term" value="F:DNA binding"/>
    <property type="evidence" value="ECO:0007669"/>
    <property type="project" value="UniProtKB-UniRule"/>
</dbReference>
<comment type="similarity">
    <text evidence="10">Belongs to the RecC family.</text>
</comment>
<reference evidence="12 13" key="1">
    <citation type="journal article" date="2014" name="Genome Announc.">
        <title>Draft Genome Sequence of the Agar-Degrading Bacterium Catenovulum sp. Strain DS-2, Isolated from Intestines of Haliotis diversicolor.</title>
        <authorList>
            <person name="Shan D."/>
            <person name="Li X."/>
            <person name="Gu Z."/>
            <person name="Wei G."/>
            <person name="Gao Z."/>
            <person name="Shao Z."/>
        </authorList>
    </citation>
    <scope>NUCLEOTIDE SEQUENCE [LARGE SCALE GENOMIC DNA]</scope>
    <source>
        <strain evidence="12 13">DS-2</strain>
    </source>
</reference>
<evidence type="ECO:0000256" key="3">
    <source>
        <dbReference type="ARBA" id="ARBA00022763"/>
    </source>
</evidence>
<dbReference type="EMBL" id="ARZY01000005">
    <property type="protein sequence ID" value="EWH11300.1"/>
    <property type="molecule type" value="Genomic_DNA"/>
</dbReference>
<evidence type="ECO:0000256" key="2">
    <source>
        <dbReference type="ARBA" id="ARBA00022741"/>
    </source>
</evidence>
<feature type="domain" description="RecC C-terminal" evidence="11">
    <location>
        <begin position="795"/>
        <end position="1021"/>
    </location>
</feature>
<dbReference type="Gene3D" id="3.40.50.10930">
    <property type="match status" value="1"/>
</dbReference>
<proteinExistence type="inferred from homology"/>
<keyword evidence="7 10" id="KW-0067">ATP-binding</keyword>
<evidence type="ECO:0000256" key="1">
    <source>
        <dbReference type="ARBA" id="ARBA00022722"/>
    </source>
</evidence>
<evidence type="ECO:0000256" key="9">
    <source>
        <dbReference type="ARBA" id="ARBA00023204"/>
    </source>
</evidence>
<comment type="miscellaneous">
    <text evidence="10">In the RecBCD complex, RecB has a slow 3'-5' helicase, an exonuclease activity and loads RecA onto ssDNA, RecD has a fast 5'-3' helicase activity, while RecC stimulates the ATPase and processivity of the RecB helicase and contributes to recognition of the Chi site.</text>
</comment>
<dbReference type="Gene3D" id="1.10.10.990">
    <property type="match status" value="1"/>
</dbReference>
<dbReference type="InterPro" id="IPR041500">
    <property type="entry name" value="RecC_C"/>
</dbReference>
<dbReference type="eggNOG" id="COG1330">
    <property type="taxonomic scope" value="Bacteria"/>
</dbReference>
<dbReference type="GO" id="GO:0003678">
    <property type="term" value="F:DNA helicase activity"/>
    <property type="evidence" value="ECO:0007669"/>
    <property type="project" value="UniProtKB-UniRule"/>
</dbReference>
<accession>W7R123</accession>
<dbReference type="Pfam" id="PF17946">
    <property type="entry name" value="RecC_C"/>
    <property type="match status" value="1"/>
</dbReference>
<dbReference type="InterPro" id="IPR006697">
    <property type="entry name" value="RecC"/>
</dbReference>
<protein>
    <recommendedName>
        <fullName evidence="10">RecBCD enzyme subunit RecC</fullName>
    </recommendedName>
    <alternativeName>
        <fullName evidence="10">Exonuclease V subunit RecC</fullName>
        <shortName evidence="10">ExoV subunit RecC</shortName>
    </alternativeName>
    <alternativeName>
        <fullName evidence="10">Helicase/nuclease RecBCD subunit RecC</fullName>
    </alternativeName>
</protein>
<keyword evidence="5 10" id="KW-0347">Helicase</keyword>
<sequence>MQYRRASVLSQDIILVESQGMQHWLNMQLSKLTNVAMNISYPMPSRFIWDTARKVLGSDKIPRQSPYSREILTFRIEQIFHSEQWLNSDVSELVTQYWQSDKNTIAKQGQQQLKAFQLAQAVADVFEQYMLYRPDWIDNWQAGQLNTQQADEVWQQHLWMMLVEQSAYHPVALQDEMLSVLEHNHHLLPSDIHIFGINTMPPKTLEFFEVIAQWVNIHLYHLNPCVDYWGDIQTEKSAVKQQLKQLKLKKLDTWIQQNDVGHPLLANLGQQGKGFFASLQKLNGFEISAFDLENKSDSGHTKESADAPSCLQQVQRDILTLNDASNAPESVSKIDNSFHFVSCHNALREIEALHDFLLGEFAKDPSLTPRDVIVMCPAIEDYAPYIQSVFRSGRQQAVEGENTRLPCTIADRNQLDAQPIISIFLELLELPDSRFEVSKILDYLRLPAIQNKFNLAESQIETIEWWLKQANVHWGRDHAHKQQVTHNCNSDAIYTWQWAIERLLSGYGFSSEQAFTDDLAYMPHVEGQNALVLGQLCELLEQLQLHARELNQTRSAEKWHVYLTDMLADFFEVDEQEQESLLIIQDAINSLTERTKKAQYNQPLSLEVIRFYLQHQFSQADTSSQFLTGQITFCSMVPMRSIPFKVIAILGLNDGVYPRQQTPISFDLTQYSEFRMGDRSRRSDDRYLFLEALISARNKLYLSYQGRDVKNNAVREPSLILKELMGYLVHGYGWCFDGENSNINQMPLHAFNPRNFAEFGSYAVQWHRLAQPRKSPKILSSPWVNDAENDIVTTLYAHQLVQMFVDPFSYYCRYKLGLELSLKQTQDTDVEPFELDTLLDYQLTDSISNALIENAPDTDSSSQHVASVIRAYRLQGALPENIASEQQLEQTCEKALQLHQALSQCAPYQRRSVVIPCDNLQLSIDLVEGTQGTLHTRPTSKKAKDDLMHWLVHLASCLDKQTQQNTFAIFTQGKGESLTIEVTGYLQDSFVDISSISAQLANLVVAYQQQFSQPRLISIELMQPIFTAINKSKKLDIHDITALKNDKTLFNKWVDSVEKFWQQNEHFQWLYPDIEALTANYLKDYQMSIELFQPIYALLQRDLTL</sequence>
<evidence type="ECO:0000256" key="7">
    <source>
        <dbReference type="ARBA" id="ARBA00022840"/>
    </source>
</evidence>
<dbReference type="Gene3D" id="3.40.50.300">
    <property type="entry name" value="P-loop containing nucleotide triphosphate hydrolases"/>
    <property type="match status" value="2"/>
</dbReference>
<dbReference type="NCBIfam" id="TIGR01450">
    <property type="entry name" value="recC"/>
    <property type="match status" value="1"/>
</dbReference>
<keyword evidence="6 10" id="KW-0269">Exonuclease</keyword>
<dbReference type="InterPro" id="IPR027417">
    <property type="entry name" value="P-loop_NTPase"/>
</dbReference>
<dbReference type="AlphaFoldDB" id="W7R123"/>
<dbReference type="PATRIC" id="fig|1328313.3.peg.823"/>
<name>W7R123_9ALTE</name>
<dbReference type="PANTHER" id="PTHR30591">
    <property type="entry name" value="RECBCD ENZYME SUBUNIT RECC"/>
    <property type="match status" value="1"/>
</dbReference>
<comment type="caution">
    <text evidence="12">The sequence shown here is derived from an EMBL/GenBank/DDBJ whole genome shotgun (WGS) entry which is preliminary data.</text>
</comment>
<dbReference type="GO" id="GO:0008854">
    <property type="term" value="F:exodeoxyribonuclease V activity"/>
    <property type="evidence" value="ECO:0007669"/>
    <property type="project" value="InterPro"/>
</dbReference>
<gene>
    <name evidence="10" type="primary">recC</name>
    <name evidence="12" type="ORF">DS2_03975</name>
</gene>
<dbReference type="PANTHER" id="PTHR30591:SF1">
    <property type="entry name" value="RECBCD ENZYME SUBUNIT RECC"/>
    <property type="match status" value="1"/>
</dbReference>
<evidence type="ECO:0000313" key="12">
    <source>
        <dbReference type="EMBL" id="EWH11300.1"/>
    </source>
</evidence>
<evidence type="ECO:0000313" key="13">
    <source>
        <dbReference type="Proteomes" id="UP000019276"/>
    </source>
</evidence>
<dbReference type="GO" id="GO:0005524">
    <property type="term" value="F:ATP binding"/>
    <property type="evidence" value="ECO:0007669"/>
    <property type="project" value="UniProtKB-UniRule"/>
</dbReference>